<evidence type="ECO:0000313" key="5">
    <source>
        <dbReference type="Proteomes" id="UP000240419"/>
    </source>
</evidence>
<organism evidence="4 5">
    <name type="scientific">Brevibacillus fortis</name>
    <dbReference type="NCBI Taxonomy" id="2126352"/>
    <lineage>
        <taxon>Bacteria</taxon>
        <taxon>Bacillati</taxon>
        <taxon>Bacillota</taxon>
        <taxon>Bacilli</taxon>
        <taxon>Bacillales</taxon>
        <taxon>Paenibacillaceae</taxon>
        <taxon>Brevibacillus</taxon>
    </lineage>
</organism>
<gene>
    <name evidence="4" type="ORF">C7R93_11340</name>
</gene>
<dbReference type="Pfam" id="PF07833">
    <property type="entry name" value="Cu_amine_oxidN1"/>
    <property type="match status" value="1"/>
</dbReference>
<accession>A0A2P7VAM9</accession>
<proteinExistence type="predicted"/>
<dbReference type="InterPro" id="IPR012854">
    <property type="entry name" value="Cu_amine_oxidase-like_N"/>
</dbReference>
<keyword evidence="5" id="KW-1185">Reference proteome</keyword>
<feature type="compositionally biased region" description="Basic and acidic residues" evidence="1">
    <location>
        <begin position="172"/>
        <end position="188"/>
    </location>
</feature>
<feature type="signal peptide" evidence="2">
    <location>
        <begin position="1"/>
        <end position="34"/>
    </location>
</feature>
<dbReference type="OrthoDB" id="9778320at2"/>
<name>A0A2P7VAM9_9BACL</name>
<dbReference type="InterPro" id="IPR036582">
    <property type="entry name" value="Mao_N_sf"/>
</dbReference>
<feature type="domain" description="Copper amine oxidase-like N-terminal" evidence="3">
    <location>
        <begin position="53"/>
        <end position="159"/>
    </location>
</feature>
<dbReference type="AlphaFoldDB" id="A0A2P7VAM9"/>
<feature type="chain" id="PRO_5015202191" evidence="2">
    <location>
        <begin position="35"/>
        <end position="279"/>
    </location>
</feature>
<protein>
    <submittedName>
        <fullName evidence="4">Copper amine oxidase</fullName>
    </submittedName>
</protein>
<keyword evidence="2" id="KW-0732">Signal</keyword>
<evidence type="ECO:0000313" key="4">
    <source>
        <dbReference type="EMBL" id="PSJ96279.1"/>
    </source>
</evidence>
<sequence length="279" mass="30355">MNLFGNGVNVLLKKVTSLLLAIALVPMAAFSAAAAPATVAPKAAQTAVKVEYNKRQIAFPDQAPIISQGRTLVPIRPIAESLGFEVNWNEKTRTVTINKGKDNIRLVVTQKIANKNGQTINLDVPAQIVNKRTVVPVRFIAEALSYKVDWDPKTQTVLIADNVNPNQVGQQEKPKDPAKPGTDEKKTEQVALIDKESIEGKTVNVLTIGLYGVTGKVDPQASLVVVMEDQTYEVDVNSDGTFNFEMHTNDGIRTFTLKAEKAGKQDVFEGEFISNDLGV</sequence>
<dbReference type="SUPFAM" id="SSF55383">
    <property type="entry name" value="Copper amine oxidase, domain N"/>
    <property type="match status" value="1"/>
</dbReference>
<dbReference type="RefSeq" id="WP_106838899.1">
    <property type="nucleotide sequence ID" value="NZ_JBCNIW010000024.1"/>
</dbReference>
<comment type="caution">
    <text evidence="4">The sequence shown here is derived from an EMBL/GenBank/DDBJ whole genome shotgun (WGS) entry which is preliminary data.</text>
</comment>
<evidence type="ECO:0000256" key="2">
    <source>
        <dbReference type="SAM" id="SignalP"/>
    </source>
</evidence>
<evidence type="ECO:0000256" key="1">
    <source>
        <dbReference type="SAM" id="MobiDB-lite"/>
    </source>
</evidence>
<evidence type="ECO:0000259" key="3">
    <source>
        <dbReference type="Pfam" id="PF07833"/>
    </source>
</evidence>
<dbReference type="Proteomes" id="UP000240419">
    <property type="component" value="Unassembled WGS sequence"/>
</dbReference>
<feature type="region of interest" description="Disordered" evidence="1">
    <location>
        <begin position="162"/>
        <end position="188"/>
    </location>
</feature>
<reference evidence="4 5" key="1">
    <citation type="submission" date="2018-03" db="EMBL/GenBank/DDBJ databases">
        <title>Brevisbacillus phylogenomics.</title>
        <authorList>
            <person name="Dunlap C."/>
        </authorList>
    </citation>
    <scope>NUCLEOTIDE SEQUENCE [LARGE SCALE GENOMIC DNA]</scope>
    <source>
        <strain evidence="4 5">NRRL NRS-1210</strain>
    </source>
</reference>
<dbReference type="Gene3D" id="3.30.457.10">
    <property type="entry name" value="Copper amine oxidase-like, N-terminal domain"/>
    <property type="match status" value="1"/>
</dbReference>
<dbReference type="EMBL" id="PXZM01000016">
    <property type="protein sequence ID" value="PSJ96279.1"/>
    <property type="molecule type" value="Genomic_DNA"/>
</dbReference>